<accession>A0A7J7UZN5</accession>
<keyword evidence="2" id="KW-1185">Reference proteome</keyword>
<sequence>MRKLLVLLDSPHHRRHSLRFSVPLLLPVRQQILLRRPCRSLESRSTWERKLETHLEAAAVPCSEILPVVFPPHPEPRRLAAHPPPSWGLSSFLRALLPKHLRTVQCPVLTGFHEHLSISEFSVNNCRPCALTTLPLDKNVCFPVLCTLDILNTAVYSTFEVFLFPFFFSVNTVILKFDFISLFVKRDLIPEVSCAFIT</sequence>
<protein>
    <submittedName>
        <fullName evidence="1">Cytochrome b5 type B</fullName>
    </submittedName>
</protein>
<comment type="caution">
    <text evidence="1">The sequence shown here is derived from an EMBL/GenBank/DDBJ whole genome shotgun (WGS) entry which is preliminary data.</text>
</comment>
<dbReference type="EMBL" id="JACAGB010000017">
    <property type="protein sequence ID" value="KAF6318380.1"/>
    <property type="molecule type" value="Genomic_DNA"/>
</dbReference>
<reference evidence="1 2" key="1">
    <citation type="journal article" date="2020" name="Nature">
        <title>Six reference-quality genomes reveal evolution of bat adaptations.</title>
        <authorList>
            <person name="Jebb D."/>
            <person name="Huang Z."/>
            <person name="Pippel M."/>
            <person name="Hughes G.M."/>
            <person name="Lavrichenko K."/>
            <person name="Devanna P."/>
            <person name="Winkler S."/>
            <person name="Jermiin L.S."/>
            <person name="Skirmuntt E.C."/>
            <person name="Katzourakis A."/>
            <person name="Burkitt-Gray L."/>
            <person name="Ray D.A."/>
            <person name="Sullivan K.A.M."/>
            <person name="Roscito J.G."/>
            <person name="Kirilenko B.M."/>
            <person name="Davalos L.M."/>
            <person name="Corthals A.P."/>
            <person name="Power M.L."/>
            <person name="Jones G."/>
            <person name="Ransome R.D."/>
            <person name="Dechmann D.K.N."/>
            <person name="Locatelli A.G."/>
            <person name="Puechmaille S.J."/>
            <person name="Fedrigo O."/>
            <person name="Jarvis E.D."/>
            <person name="Hiller M."/>
            <person name="Vernes S.C."/>
            <person name="Myers E.W."/>
            <person name="Teeling E.C."/>
        </authorList>
    </citation>
    <scope>NUCLEOTIDE SEQUENCE [LARGE SCALE GENOMIC DNA]</scope>
    <source>
        <strain evidence="1">MPipKuh1</strain>
        <tissue evidence="1">Flight muscle</tissue>
    </source>
</reference>
<proteinExistence type="predicted"/>
<evidence type="ECO:0000313" key="1">
    <source>
        <dbReference type="EMBL" id="KAF6318380.1"/>
    </source>
</evidence>
<dbReference type="Proteomes" id="UP000558488">
    <property type="component" value="Unassembled WGS sequence"/>
</dbReference>
<name>A0A7J7UZN5_PIPKU</name>
<dbReference type="AlphaFoldDB" id="A0A7J7UZN5"/>
<gene>
    <name evidence="1" type="ORF">mPipKuh1_003497</name>
</gene>
<organism evidence="1 2">
    <name type="scientific">Pipistrellus kuhlii</name>
    <name type="common">Kuhl's pipistrelle</name>
    <dbReference type="NCBI Taxonomy" id="59472"/>
    <lineage>
        <taxon>Eukaryota</taxon>
        <taxon>Metazoa</taxon>
        <taxon>Chordata</taxon>
        <taxon>Craniata</taxon>
        <taxon>Vertebrata</taxon>
        <taxon>Euteleostomi</taxon>
        <taxon>Mammalia</taxon>
        <taxon>Eutheria</taxon>
        <taxon>Laurasiatheria</taxon>
        <taxon>Chiroptera</taxon>
        <taxon>Yangochiroptera</taxon>
        <taxon>Vespertilionidae</taxon>
        <taxon>Pipistrellus</taxon>
    </lineage>
</organism>
<evidence type="ECO:0000313" key="2">
    <source>
        <dbReference type="Proteomes" id="UP000558488"/>
    </source>
</evidence>